<evidence type="ECO:0008006" key="4">
    <source>
        <dbReference type="Google" id="ProtNLM"/>
    </source>
</evidence>
<dbReference type="Ensembl" id="ENSTGUT00000044297.1">
    <property type="protein sequence ID" value="ENSTGUP00000029308.1"/>
    <property type="gene ID" value="ENSTGUG00000021678.1"/>
</dbReference>
<organism evidence="2 3">
    <name type="scientific">Taeniopygia guttata</name>
    <name type="common">Zebra finch</name>
    <name type="synonym">Poephila guttata</name>
    <dbReference type="NCBI Taxonomy" id="59729"/>
    <lineage>
        <taxon>Eukaryota</taxon>
        <taxon>Metazoa</taxon>
        <taxon>Chordata</taxon>
        <taxon>Craniata</taxon>
        <taxon>Vertebrata</taxon>
        <taxon>Euteleostomi</taxon>
        <taxon>Archelosauria</taxon>
        <taxon>Archosauria</taxon>
        <taxon>Dinosauria</taxon>
        <taxon>Saurischia</taxon>
        <taxon>Theropoda</taxon>
        <taxon>Coelurosauria</taxon>
        <taxon>Aves</taxon>
        <taxon>Neognathae</taxon>
        <taxon>Neoaves</taxon>
        <taxon>Telluraves</taxon>
        <taxon>Australaves</taxon>
        <taxon>Passeriformes</taxon>
        <taxon>Passeroidea</taxon>
        <taxon>Estrildidae</taxon>
        <taxon>Estrildinae</taxon>
        <taxon>Taeniopygia</taxon>
    </lineage>
</organism>
<dbReference type="Pfam" id="PF06677">
    <property type="entry name" value="Auto_anti-p27"/>
    <property type="match status" value="1"/>
</dbReference>
<dbReference type="Proteomes" id="UP000007754">
    <property type="component" value="Unplaced"/>
</dbReference>
<protein>
    <recommendedName>
        <fullName evidence="4">Sjogren syndrome/scleroderma autoantigen 1</fullName>
    </recommendedName>
</protein>
<evidence type="ECO:0000313" key="3">
    <source>
        <dbReference type="Proteomes" id="UP000007754"/>
    </source>
</evidence>
<proteinExistence type="predicted"/>
<dbReference type="InterPro" id="IPR051888">
    <property type="entry name" value="UPF0148_domain"/>
</dbReference>
<dbReference type="OMA" id="TYCVACQ"/>
<feature type="region of interest" description="Disordered" evidence="1">
    <location>
        <begin position="66"/>
        <end position="93"/>
    </location>
</feature>
<evidence type="ECO:0000313" key="2">
    <source>
        <dbReference type="Ensembl" id="ENSTGUP00000029308.1"/>
    </source>
</evidence>
<dbReference type="PANTHER" id="PTHR16537">
    <property type="entry name" value="SJOEGREN SYNDROME/SCLERODERMA AUTOANTIGEN 1"/>
    <property type="match status" value="1"/>
</dbReference>
<dbReference type="InterPro" id="IPR009563">
    <property type="entry name" value="SSSCA1"/>
</dbReference>
<dbReference type="AlphaFoldDB" id="A0A674H464"/>
<dbReference type="PANTHER" id="PTHR16537:SF1">
    <property type="entry name" value="PROTEIN ZNRD2"/>
    <property type="match status" value="1"/>
</dbReference>
<reference evidence="2" key="2">
    <citation type="submission" date="2025-09" db="UniProtKB">
        <authorList>
            <consortium name="Ensembl"/>
        </authorList>
    </citation>
    <scope>IDENTIFICATION</scope>
</reference>
<dbReference type="GeneTree" id="ENSGT00960000191101"/>
<name>A0A674H464_TAEGU</name>
<evidence type="ECO:0000256" key="1">
    <source>
        <dbReference type="SAM" id="MobiDB-lite"/>
    </source>
</evidence>
<sequence>MALNGADEAEARRERLDRASRAMGALLLRGYRMLGSCCPECGTILLQDKEQRLLCVSCQEPEGGNAAAAAPRGAAPAAPGADGDGSGAEFPGCPGSAGAGADFPGSAGAGADFPGCPGSPGAAVAAARAALLQKLLWASRELPRTGSVDGSARLCRLMRDCAHALRGLRDLELPGSAPGTPPGHTEPSR</sequence>
<keyword evidence="3" id="KW-1185">Reference proteome</keyword>
<reference evidence="2" key="1">
    <citation type="submission" date="2025-08" db="UniProtKB">
        <authorList>
            <consortium name="Ensembl"/>
        </authorList>
    </citation>
    <scope>IDENTIFICATION</scope>
</reference>
<accession>A0A674H464</accession>
<dbReference type="InParanoid" id="A0A674H464"/>
<feature type="compositionally biased region" description="Low complexity" evidence="1">
    <location>
        <begin position="66"/>
        <end position="81"/>
    </location>
</feature>